<evidence type="ECO:0000313" key="1">
    <source>
        <dbReference type="EMBL" id="KAK9121959.1"/>
    </source>
</evidence>
<proteinExistence type="predicted"/>
<protein>
    <submittedName>
        <fullName evidence="1">Uncharacterized protein</fullName>
    </submittedName>
</protein>
<evidence type="ECO:0000313" key="2">
    <source>
        <dbReference type="Proteomes" id="UP001420932"/>
    </source>
</evidence>
<dbReference type="Proteomes" id="UP001420932">
    <property type="component" value="Unassembled WGS sequence"/>
</dbReference>
<keyword evidence="2" id="KW-1185">Reference proteome</keyword>
<reference evidence="1 2" key="1">
    <citation type="submission" date="2024-01" db="EMBL/GenBank/DDBJ databases">
        <title>Genome assemblies of Stephania.</title>
        <authorList>
            <person name="Yang L."/>
        </authorList>
    </citation>
    <scope>NUCLEOTIDE SEQUENCE [LARGE SCALE GENOMIC DNA]</scope>
    <source>
        <strain evidence="1">YNDBR</strain>
        <tissue evidence="1">Leaf</tissue>
    </source>
</reference>
<sequence length="204" mass="23140">MEKPRGGAVGAAEEGCRRFRVADHYHRSRVATMERCHRGEEGPPLLERWFALDSECAMIENRIRGESRAVSHHATYVNRNNDVVALREGRASMAALDEPTIGLMGITRWHIRPVVLELSDYLFGLGLGIGLGWRSRPGDLTLGQKKVQKDIRSTDVSQSSVERQIKLPNQQLNSPRDESSYCLKEGGRQRWGSKKRLEMYLLNK</sequence>
<comment type="caution">
    <text evidence="1">The sequence shown here is derived from an EMBL/GenBank/DDBJ whole genome shotgun (WGS) entry which is preliminary data.</text>
</comment>
<gene>
    <name evidence="1" type="ORF">Syun_019576</name>
</gene>
<dbReference type="AlphaFoldDB" id="A0AAP0NXK2"/>
<name>A0AAP0NXK2_9MAGN</name>
<dbReference type="EMBL" id="JBBNAF010000008">
    <property type="protein sequence ID" value="KAK9121959.1"/>
    <property type="molecule type" value="Genomic_DNA"/>
</dbReference>
<accession>A0AAP0NXK2</accession>
<organism evidence="1 2">
    <name type="scientific">Stephania yunnanensis</name>
    <dbReference type="NCBI Taxonomy" id="152371"/>
    <lineage>
        <taxon>Eukaryota</taxon>
        <taxon>Viridiplantae</taxon>
        <taxon>Streptophyta</taxon>
        <taxon>Embryophyta</taxon>
        <taxon>Tracheophyta</taxon>
        <taxon>Spermatophyta</taxon>
        <taxon>Magnoliopsida</taxon>
        <taxon>Ranunculales</taxon>
        <taxon>Menispermaceae</taxon>
        <taxon>Menispermoideae</taxon>
        <taxon>Cissampelideae</taxon>
        <taxon>Stephania</taxon>
    </lineage>
</organism>